<gene>
    <name evidence="2" type="ORF">NHX12_030560</name>
</gene>
<name>A0A9Q0E7Z0_9TELE</name>
<keyword evidence="3" id="KW-1185">Reference proteome</keyword>
<evidence type="ECO:0000313" key="2">
    <source>
        <dbReference type="EMBL" id="KAJ3602812.1"/>
    </source>
</evidence>
<evidence type="ECO:0000313" key="3">
    <source>
        <dbReference type="Proteomes" id="UP001148018"/>
    </source>
</evidence>
<feature type="compositionally biased region" description="Basic and acidic residues" evidence="1">
    <location>
        <begin position="67"/>
        <end position="152"/>
    </location>
</feature>
<dbReference type="AlphaFoldDB" id="A0A9Q0E7Z0"/>
<dbReference type="Proteomes" id="UP001148018">
    <property type="component" value="Unassembled WGS sequence"/>
</dbReference>
<protein>
    <submittedName>
        <fullName evidence="2">Uncharacterized protein</fullName>
    </submittedName>
</protein>
<evidence type="ECO:0000256" key="1">
    <source>
        <dbReference type="SAM" id="MobiDB-lite"/>
    </source>
</evidence>
<feature type="region of interest" description="Disordered" evidence="1">
    <location>
        <begin position="47"/>
        <end position="152"/>
    </location>
</feature>
<comment type="caution">
    <text evidence="2">The sequence shown here is derived from an EMBL/GenBank/DDBJ whole genome shotgun (WGS) entry which is preliminary data.</text>
</comment>
<dbReference type="EMBL" id="JANIIK010000046">
    <property type="protein sequence ID" value="KAJ3602812.1"/>
    <property type="molecule type" value="Genomic_DNA"/>
</dbReference>
<sequence>MKRWCSELSPTLSFKRDTDARSWGRLARQGEECGKVLEWYVLSYQAADPAVSTVPQSSSGNVRWKKGTRDPRKGDDDGGKEETMEERTRQWRKGGDKGGKEETMEERRRQWRNGGDKGGDNGGKEETMEERRRRWTKGRDDGRKDEMTEERR</sequence>
<accession>A0A9Q0E7Z0</accession>
<proteinExistence type="predicted"/>
<reference evidence="2" key="1">
    <citation type="submission" date="2022-07" db="EMBL/GenBank/DDBJ databases">
        <title>Chromosome-level genome of Muraenolepis orangiensis.</title>
        <authorList>
            <person name="Kim J."/>
        </authorList>
    </citation>
    <scope>NUCLEOTIDE SEQUENCE</scope>
    <source>
        <strain evidence="2">KU_S4_2022</strain>
        <tissue evidence="2">Muscle</tissue>
    </source>
</reference>
<organism evidence="2 3">
    <name type="scientific">Muraenolepis orangiensis</name>
    <name type="common">Patagonian moray cod</name>
    <dbReference type="NCBI Taxonomy" id="630683"/>
    <lineage>
        <taxon>Eukaryota</taxon>
        <taxon>Metazoa</taxon>
        <taxon>Chordata</taxon>
        <taxon>Craniata</taxon>
        <taxon>Vertebrata</taxon>
        <taxon>Euteleostomi</taxon>
        <taxon>Actinopterygii</taxon>
        <taxon>Neopterygii</taxon>
        <taxon>Teleostei</taxon>
        <taxon>Neoteleostei</taxon>
        <taxon>Acanthomorphata</taxon>
        <taxon>Zeiogadaria</taxon>
        <taxon>Gadariae</taxon>
        <taxon>Gadiformes</taxon>
        <taxon>Muraenolepidoidei</taxon>
        <taxon>Muraenolepididae</taxon>
        <taxon>Muraenolepis</taxon>
    </lineage>
</organism>